<evidence type="ECO:0000256" key="1">
    <source>
        <dbReference type="ARBA" id="ARBA00022527"/>
    </source>
</evidence>
<dbReference type="EMBL" id="JAINZZ010000027">
    <property type="protein sequence ID" value="MBY8880105.1"/>
    <property type="molecule type" value="Genomic_DNA"/>
</dbReference>
<protein>
    <submittedName>
        <fullName evidence="3">ATP-binding protein</fullName>
    </submittedName>
</protein>
<evidence type="ECO:0000313" key="3">
    <source>
        <dbReference type="EMBL" id="MBY8880105.1"/>
    </source>
</evidence>
<feature type="domain" description="Histidine kinase/HSP90-like ATPase" evidence="2">
    <location>
        <begin position="18"/>
        <end position="127"/>
    </location>
</feature>
<keyword evidence="1" id="KW-0418">Kinase</keyword>
<organism evidence="3 4">
    <name type="scientific">Actinacidiphila acidipaludis</name>
    <dbReference type="NCBI Taxonomy" id="2873382"/>
    <lineage>
        <taxon>Bacteria</taxon>
        <taxon>Bacillati</taxon>
        <taxon>Actinomycetota</taxon>
        <taxon>Actinomycetes</taxon>
        <taxon>Kitasatosporales</taxon>
        <taxon>Streptomycetaceae</taxon>
        <taxon>Actinacidiphila</taxon>
    </lineage>
</organism>
<keyword evidence="1" id="KW-0723">Serine/threonine-protein kinase</keyword>
<dbReference type="PANTHER" id="PTHR35526:SF3">
    <property type="entry name" value="ANTI-SIGMA-F FACTOR RSBW"/>
    <property type="match status" value="1"/>
</dbReference>
<dbReference type="Proteomes" id="UP000778578">
    <property type="component" value="Unassembled WGS sequence"/>
</dbReference>
<proteinExistence type="predicted"/>
<accession>A0ABS7QAA7</accession>
<keyword evidence="4" id="KW-1185">Reference proteome</keyword>
<keyword evidence="3" id="KW-0547">Nucleotide-binding</keyword>
<gene>
    <name evidence="3" type="ORF">K7862_21075</name>
</gene>
<evidence type="ECO:0000313" key="4">
    <source>
        <dbReference type="Proteomes" id="UP000778578"/>
    </source>
</evidence>
<dbReference type="CDD" id="cd16936">
    <property type="entry name" value="HATPase_RsbW-like"/>
    <property type="match status" value="1"/>
</dbReference>
<evidence type="ECO:0000259" key="2">
    <source>
        <dbReference type="Pfam" id="PF13581"/>
    </source>
</evidence>
<dbReference type="InterPro" id="IPR036890">
    <property type="entry name" value="HATPase_C_sf"/>
</dbReference>
<comment type="caution">
    <text evidence="3">The sequence shown here is derived from an EMBL/GenBank/DDBJ whole genome shotgun (WGS) entry which is preliminary data.</text>
</comment>
<reference evidence="3 4" key="1">
    <citation type="submission" date="2021-08" db="EMBL/GenBank/DDBJ databases">
        <title>WGS of actinomycetes from Thailand.</title>
        <authorList>
            <person name="Thawai C."/>
        </authorList>
    </citation>
    <scope>NUCLEOTIDE SEQUENCE [LARGE SCALE GENOMIC DNA]</scope>
    <source>
        <strain evidence="3 4">PLK6-54</strain>
    </source>
</reference>
<name>A0ABS7QAA7_9ACTN</name>
<dbReference type="PANTHER" id="PTHR35526">
    <property type="entry name" value="ANTI-SIGMA-F FACTOR RSBW-RELATED"/>
    <property type="match status" value="1"/>
</dbReference>
<keyword evidence="3" id="KW-0067">ATP-binding</keyword>
<dbReference type="GO" id="GO:0005524">
    <property type="term" value="F:ATP binding"/>
    <property type="evidence" value="ECO:0007669"/>
    <property type="project" value="UniProtKB-KW"/>
</dbReference>
<keyword evidence="1" id="KW-0808">Transferase</keyword>
<dbReference type="InterPro" id="IPR003594">
    <property type="entry name" value="HATPase_dom"/>
</dbReference>
<dbReference type="SUPFAM" id="SSF55874">
    <property type="entry name" value="ATPase domain of HSP90 chaperone/DNA topoisomerase II/histidine kinase"/>
    <property type="match status" value="1"/>
</dbReference>
<dbReference type="Gene3D" id="3.30.565.10">
    <property type="entry name" value="Histidine kinase-like ATPase, C-terminal domain"/>
    <property type="match status" value="1"/>
</dbReference>
<dbReference type="InterPro" id="IPR050267">
    <property type="entry name" value="Anti-sigma-factor_SerPK"/>
</dbReference>
<sequence length="137" mass="14854">MTEHSYSPGALPADRHDPQLATDARRTVMRLLDEVHCDTERVRADAGLVVAELVSNALRHGGGLSAFGAEVTPDGSALRLQVHDMSEARPVSRRTLGFDPERPGGFGWPIVEHLASSVEVEMLPRGGKRIVVILALR</sequence>
<dbReference type="Pfam" id="PF13581">
    <property type="entry name" value="HATPase_c_2"/>
    <property type="match status" value="1"/>
</dbReference>
<dbReference type="RefSeq" id="WP_222964808.1">
    <property type="nucleotide sequence ID" value="NZ_JAINZZ010000027.1"/>
</dbReference>